<accession>A0A2T5MI80</accession>
<dbReference type="GO" id="GO:0016020">
    <property type="term" value="C:membrane"/>
    <property type="evidence" value="ECO:0007669"/>
    <property type="project" value="InterPro"/>
</dbReference>
<sequence length="437" mass="46125">MLNKACAVRPQHSSAIMNSIIVKAALFSTVLLLAACGKSPSDEASHGEHADGEAAHAEEIIKGPHGGRLLKDGDFSLEVTIFENGVPPEFRLYPSVGGKPIALKDVQASTTLRRVNGMQNGISDQHVFAPKEDYLRSDVVVYEPHSFDVTVKATHAGKVHSWNYASPEGQVRIATDMATAAGLKTAVIGGGALHETLALYGSIQANPERMRAVTARFPGIVRSVSVKVGDTVRQGQALATVESNESLQVYTVTAPISGTLTARNTNHGEAAGTEALFEIADFSSVRAELSVFPRDRTRLQPGQSVTIKAADGVAQGTGVIGFVSPVGAANQALSARVVLDNSKGEWTPGQFVNADVTVGESNAALIVPLSALQTFRDWDVVFVNEGDRYQAQPVKLGRRDSDSAEVLSGLAAGARVVVANSYLVKADIEKSGASHDH</sequence>
<dbReference type="Gene3D" id="2.40.50.100">
    <property type="match status" value="1"/>
</dbReference>
<dbReference type="Gene3D" id="2.40.30.170">
    <property type="match status" value="1"/>
</dbReference>
<dbReference type="InterPro" id="IPR058646">
    <property type="entry name" value="CzcB_N"/>
</dbReference>
<dbReference type="Gene3D" id="2.40.420.20">
    <property type="match status" value="1"/>
</dbReference>
<dbReference type="InterPro" id="IPR011053">
    <property type="entry name" value="Single_hybrid_motif"/>
</dbReference>
<dbReference type="Pfam" id="PF25971">
    <property type="entry name" value="CzcB_N"/>
    <property type="match status" value="1"/>
</dbReference>
<dbReference type="GO" id="GO:0060003">
    <property type="term" value="P:copper ion export"/>
    <property type="evidence" value="ECO:0007669"/>
    <property type="project" value="TreeGrafter"/>
</dbReference>
<dbReference type="EMBL" id="QANS01000002">
    <property type="protein sequence ID" value="PTU32293.1"/>
    <property type="molecule type" value="Genomic_DNA"/>
</dbReference>
<dbReference type="GO" id="GO:0030288">
    <property type="term" value="C:outer membrane-bounded periplasmic space"/>
    <property type="evidence" value="ECO:0007669"/>
    <property type="project" value="TreeGrafter"/>
</dbReference>
<feature type="domain" description="CzcB N-terminal" evidence="3">
    <location>
        <begin position="67"/>
        <end position="162"/>
    </location>
</feature>
<dbReference type="Proteomes" id="UP000244248">
    <property type="component" value="Unassembled WGS sequence"/>
</dbReference>
<dbReference type="Pfam" id="PF25973">
    <property type="entry name" value="BSH_CzcB"/>
    <property type="match status" value="1"/>
</dbReference>
<evidence type="ECO:0000256" key="1">
    <source>
        <dbReference type="ARBA" id="ARBA00009477"/>
    </source>
</evidence>
<dbReference type="InterPro" id="IPR058647">
    <property type="entry name" value="BSH_CzcB-like"/>
</dbReference>
<evidence type="ECO:0000256" key="2">
    <source>
        <dbReference type="ARBA" id="ARBA00022448"/>
    </source>
</evidence>
<comment type="caution">
    <text evidence="6">The sequence shown here is derived from an EMBL/GenBank/DDBJ whole genome shotgun (WGS) entry which is preliminary data.</text>
</comment>
<feature type="domain" description="CzcB-like C-terminal circularly permuted SH3-like" evidence="5">
    <location>
        <begin position="366"/>
        <end position="425"/>
    </location>
</feature>
<dbReference type="InterPro" id="IPR006143">
    <property type="entry name" value="RND_pump_MFP"/>
</dbReference>
<dbReference type="InterPro" id="IPR051909">
    <property type="entry name" value="MFP_Cation_Efflux"/>
</dbReference>
<keyword evidence="2" id="KW-0813">Transport</keyword>
<dbReference type="InterPro" id="IPR058649">
    <property type="entry name" value="CzcB_C"/>
</dbReference>
<dbReference type="CDD" id="cd06850">
    <property type="entry name" value="biotinyl_domain"/>
    <property type="match status" value="1"/>
</dbReference>
<proteinExistence type="inferred from homology"/>
<dbReference type="PANTHER" id="PTHR30097">
    <property type="entry name" value="CATION EFFLUX SYSTEM PROTEIN CUSB"/>
    <property type="match status" value="1"/>
</dbReference>
<organism evidence="6 7">
    <name type="scientific">Stenotrophobium rhamnosiphilum</name>
    <dbReference type="NCBI Taxonomy" id="2029166"/>
    <lineage>
        <taxon>Bacteria</taxon>
        <taxon>Pseudomonadati</taxon>
        <taxon>Pseudomonadota</taxon>
        <taxon>Gammaproteobacteria</taxon>
        <taxon>Nevskiales</taxon>
        <taxon>Nevskiaceae</taxon>
        <taxon>Stenotrophobium</taxon>
    </lineage>
</organism>
<dbReference type="GO" id="GO:0015679">
    <property type="term" value="P:plasma membrane copper ion transport"/>
    <property type="evidence" value="ECO:0007669"/>
    <property type="project" value="TreeGrafter"/>
</dbReference>
<dbReference type="NCBIfam" id="TIGR01730">
    <property type="entry name" value="RND_mfp"/>
    <property type="match status" value="1"/>
</dbReference>
<keyword evidence="7" id="KW-1185">Reference proteome</keyword>
<dbReference type="Pfam" id="PF25975">
    <property type="entry name" value="CzcB_C"/>
    <property type="match status" value="1"/>
</dbReference>
<dbReference type="GO" id="GO:0046914">
    <property type="term" value="F:transition metal ion binding"/>
    <property type="evidence" value="ECO:0007669"/>
    <property type="project" value="TreeGrafter"/>
</dbReference>
<gene>
    <name evidence="6" type="ORF">CJD38_06470</name>
</gene>
<evidence type="ECO:0000259" key="5">
    <source>
        <dbReference type="Pfam" id="PF25975"/>
    </source>
</evidence>
<reference evidence="6 7" key="1">
    <citation type="submission" date="2018-04" db="EMBL/GenBank/DDBJ databases">
        <title>Novel species isolated from glacier.</title>
        <authorList>
            <person name="Liu Q."/>
            <person name="Xin Y.-H."/>
        </authorList>
    </citation>
    <scope>NUCLEOTIDE SEQUENCE [LARGE SCALE GENOMIC DNA]</scope>
    <source>
        <strain evidence="6 7">GT1R17</strain>
    </source>
</reference>
<comment type="similarity">
    <text evidence="1">Belongs to the membrane fusion protein (MFP) (TC 8.A.1) family.</text>
</comment>
<feature type="domain" description="CzcB-like barrel-sandwich hybrid" evidence="4">
    <location>
        <begin position="210"/>
        <end position="281"/>
    </location>
</feature>
<dbReference type="FunFam" id="2.40.420.20:FF:000006">
    <property type="entry name" value="RND family efflux transporter MFP subunit"/>
    <property type="match status" value="1"/>
</dbReference>
<dbReference type="SUPFAM" id="SSF51230">
    <property type="entry name" value="Single hybrid motif"/>
    <property type="match status" value="1"/>
</dbReference>
<dbReference type="AlphaFoldDB" id="A0A2T5MI80"/>
<evidence type="ECO:0000313" key="7">
    <source>
        <dbReference type="Proteomes" id="UP000244248"/>
    </source>
</evidence>
<dbReference type="GO" id="GO:0022857">
    <property type="term" value="F:transmembrane transporter activity"/>
    <property type="evidence" value="ECO:0007669"/>
    <property type="project" value="InterPro"/>
</dbReference>
<protein>
    <submittedName>
        <fullName evidence="6">HlyD family secretion protein</fullName>
    </submittedName>
</protein>
<evidence type="ECO:0000259" key="3">
    <source>
        <dbReference type="Pfam" id="PF25971"/>
    </source>
</evidence>
<dbReference type="PANTHER" id="PTHR30097:SF4">
    <property type="entry name" value="SLR6042 PROTEIN"/>
    <property type="match status" value="1"/>
</dbReference>
<evidence type="ECO:0000313" key="6">
    <source>
        <dbReference type="EMBL" id="PTU32293.1"/>
    </source>
</evidence>
<name>A0A2T5MI80_9GAMM</name>
<evidence type="ECO:0000259" key="4">
    <source>
        <dbReference type="Pfam" id="PF25973"/>
    </source>
</evidence>